<dbReference type="Proteomes" id="UP001150941">
    <property type="component" value="Unassembled WGS sequence"/>
</dbReference>
<dbReference type="EMBL" id="JAPQKS010000007">
    <property type="protein sequence ID" value="KAJ5220396.1"/>
    <property type="molecule type" value="Genomic_DNA"/>
</dbReference>
<protein>
    <submittedName>
        <fullName evidence="1">Uncharacterized protein</fullName>
    </submittedName>
</protein>
<proteinExistence type="predicted"/>
<keyword evidence="2" id="KW-1185">Reference proteome</keyword>
<comment type="caution">
    <text evidence="1">The sequence shown here is derived from an EMBL/GenBank/DDBJ whole genome shotgun (WGS) entry which is preliminary data.</text>
</comment>
<dbReference type="GeneID" id="83206199"/>
<organism evidence="1 2">
    <name type="scientific">Penicillium chermesinum</name>
    <dbReference type="NCBI Taxonomy" id="63820"/>
    <lineage>
        <taxon>Eukaryota</taxon>
        <taxon>Fungi</taxon>
        <taxon>Dikarya</taxon>
        <taxon>Ascomycota</taxon>
        <taxon>Pezizomycotina</taxon>
        <taxon>Eurotiomycetes</taxon>
        <taxon>Eurotiomycetidae</taxon>
        <taxon>Eurotiales</taxon>
        <taxon>Aspergillaceae</taxon>
        <taxon>Penicillium</taxon>
    </lineage>
</organism>
<dbReference type="RefSeq" id="XP_058327226.1">
    <property type="nucleotide sequence ID" value="XM_058478896.1"/>
</dbReference>
<gene>
    <name evidence="1" type="ORF">N7468_009600</name>
</gene>
<reference evidence="1" key="2">
    <citation type="journal article" date="2023" name="IMA Fungus">
        <title>Comparative genomic study of the Penicillium genus elucidates a diverse pangenome and 15 lateral gene transfer events.</title>
        <authorList>
            <person name="Petersen C."/>
            <person name="Sorensen T."/>
            <person name="Nielsen M.R."/>
            <person name="Sondergaard T.E."/>
            <person name="Sorensen J.L."/>
            <person name="Fitzpatrick D.A."/>
            <person name="Frisvad J.C."/>
            <person name="Nielsen K.L."/>
        </authorList>
    </citation>
    <scope>NUCLEOTIDE SEQUENCE</scope>
    <source>
        <strain evidence="1">IBT 19713</strain>
    </source>
</reference>
<evidence type="ECO:0000313" key="1">
    <source>
        <dbReference type="EMBL" id="KAJ5220396.1"/>
    </source>
</evidence>
<reference evidence="1" key="1">
    <citation type="submission" date="2022-11" db="EMBL/GenBank/DDBJ databases">
        <authorList>
            <person name="Petersen C."/>
        </authorList>
    </citation>
    <scope>NUCLEOTIDE SEQUENCE</scope>
    <source>
        <strain evidence="1">IBT 19713</strain>
    </source>
</reference>
<sequence length="76" mass="7974">MAGIKTTSLNLHDGYLKGPWMQASCGFVIGMHIQGSTIIQLTSEVPPADALDVSLSLLIYGSGKSSQKPRDISGIA</sequence>
<evidence type="ECO:0000313" key="2">
    <source>
        <dbReference type="Proteomes" id="UP001150941"/>
    </source>
</evidence>
<dbReference type="AlphaFoldDB" id="A0A9W9NI24"/>
<accession>A0A9W9NI24</accession>
<name>A0A9W9NI24_9EURO</name>